<dbReference type="HOGENOM" id="CLU_902378_0_0_9"/>
<dbReference type="STRING" id="663278.Ethha_1965"/>
<evidence type="ECO:0000313" key="1">
    <source>
        <dbReference type="EMBL" id="ADU27483.1"/>
    </source>
</evidence>
<evidence type="ECO:0000313" key="2">
    <source>
        <dbReference type="Proteomes" id="UP000001551"/>
    </source>
</evidence>
<name>E6U2U1_ETHHY</name>
<protein>
    <submittedName>
        <fullName evidence="1">Uncharacterized protein</fullName>
    </submittedName>
</protein>
<dbReference type="EMBL" id="CP002400">
    <property type="protein sequence ID" value="ADU27483.1"/>
    <property type="molecule type" value="Genomic_DNA"/>
</dbReference>
<dbReference type="KEGG" id="eha:Ethha_1965"/>
<proteinExistence type="predicted"/>
<gene>
    <name evidence="1" type="ordered locus">Ethha_1965</name>
</gene>
<dbReference type="RefSeq" id="WP_013485831.1">
    <property type="nucleotide sequence ID" value="NC_014828.1"/>
</dbReference>
<reference evidence="1 2" key="1">
    <citation type="submission" date="2010-12" db="EMBL/GenBank/DDBJ databases">
        <title>Complete sequence of Ethanoligenens harbinense YUAN-3.</title>
        <authorList>
            <person name="Lucas S."/>
            <person name="Copeland A."/>
            <person name="Lapidus A."/>
            <person name="Cheng J.-F."/>
            <person name="Bruce D."/>
            <person name="Goodwin L."/>
            <person name="Pitluck S."/>
            <person name="Chertkov O."/>
            <person name="Misra M."/>
            <person name="Detter J.C."/>
            <person name="Han C."/>
            <person name="Tapia R."/>
            <person name="Land M."/>
            <person name="Hauser L."/>
            <person name="Jeffries C."/>
            <person name="Kyrpides N."/>
            <person name="Ivanova N."/>
            <person name="Mikhailova N."/>
            <person name="Wang A."/>
            <person name="Mouttaki H."/>
            <person name="He Z."/>
            <person name="Zhou J."/>
            <person name="Hemme C.L."/>
            <person name="Woyke T."/>
        </authorList>
    </citation>
    <scope>NUCLEOTIDE SEQUENCE [LARGE SCALE GENOMIC DNA]</scope>
    <source>
        <strain evidence="2">DSM 18485 / JCM 12961 / CGMCC 1.5033 / YUAN-3</strain>
    </source>
</reference>
<sequence length="308" mass="35422">MNEYTFDDLRTPEGATIFTDGIGANIMTRILIESKAQKVWDMAEVKNLPSLSTFEIRKIITRVFDNSLAKKGYFGADGGDALKLSHNIRKKLIYDFLEQRLHPSIFRLFHSAVHELENLSSGQTLYLIAPFAYCPVGIGYSKVYAKAFSLLLQSSILLAAFRRCIDTNFRIDDPLSELLFRRRLYTIKAGCDFIPMDKVENAYLYRARIAKWNWLLRNQYTDILLEKRLPRHMGEAGFFRPRIFAAVRDKRYGLPTDTWYSADVDGLRWENGGTTLFVTLYDVERPDRVVGSVDLADVIFTLIAQDET</sequence>
<accession>E6U2U1</accession>
<dbReference type="Proteomes" id="UP000001551">
    <property type="component" value="Chromosome"/>
</dbReference>
<dbReference type="AlphaFoldDB" id="E6U2U1"/>
<keyword evidence="2" id="KW-1185">Reference proteome</keyword>
<organism evidence="1 2">
    <name type="scientific">Ethanoligenens harbinense (strain DSM 18485 / JCM 12961 / CGMCC 1.5033 / YUAN-3)</name>
    <dbReference type="NCBI Taxonomy" id="663278"/>
    <lineage>
        <taxon>Bacteria</taxon>
        <taxon>Bacillati</taxon>
        <taxon>Bacillota</taxon>
        <taxon>Clostridia</taxon>
        <taxon>Eubacteriales</taxon>
        <taxon>Oscillospiraceae</taxon>
        <taxon>Ethanoligenens</taxon>
    </lineage>
</organism>